<keyword evidence="2" id="KW-1185">Reference proteome</keyword>
<accession>A0A327Y760</accession>
<comment type="caution">
    <text evidence="1">The sequence shown here is derived from an EMBL/GenBank/DDBJ whole genome shotgun (WGS) entry which is preliminary data.</text>
</comment>
<dbReference type="AlphaFoldDB" id="A0A327Y760"/>
<sequence length="127" mass="13847">MVEQVAVLSPNEKAGLDPERLEGLYERLGAQEGEDVLCRAMEELAYRLGQADRLYEKADFAGMRQCTRALGAIAEQIGMSALARISGDVVQCIDDSDPVGLAATLARMARVGERSLYAVWDLQDLTV</sequence>
<evidence type="ECO:0000313" key="1">
    <source>
        <dbReference type="EMBL" id="RAK16664.1"/>
    </source>
</evidence>
<gene>
    <name evidence="1" type="ORF">ATI53_101928</name>
</gene>
<proteinExistence type="predicted"/>
<organism evidence="1 2">
    <name type="scientific">Salipiger aestuarii</name>
    <dbReference type="NCBI Taxonomy" id="568098"/>
    <lineage>
        <taxon>Bacteria</taxon>
        <taxon>Pseudomonadati</taxon>
        <taxon>Pseudomonadota</taxon>
        <taxon>Alphaproteobacteria</taxon>
        <taxon>Rhodobacterales</taxon>
        <taxon>Roseobacteraceae</taxon>
        <taxon>Salipiger</taxon>
    </lineage>
</organism>
<reference evidence="1 2" key="1">
    <citation type="submission" date="2018-06" db="EMBL/GenBank/DDBJ databases">
        <title>Genomic Encyclopedia of Archaeal and Bacterial Type Strains, Phase II (KMG-II): from individual species to whole genera.</title>
        <authorList>
            <person name="Goeker M."/>
        </authorList>
    </citation>
    <scope>NUCLEOTIDE SEQUENCE [LARGE SCALE GENOMIC DNA]</scope>
    <source>
        <strain evidence="1 2">DSM 22011</strain>
    </source>
</reference>
<dbReference type="Proteomes" id="UP000249165">
    <property type="component" value="Unassembled WGS sequence"/>
</dbReference>
<protein>
    <submittedName>
        <fullName evidence="1">Uncharacterized protein</fullName>
    </submittedName>
</protein>
<dbReference type="EMBL" id="QLMG01000019">
    <property type="protein sequence ID" value="RAK16664.1"/>
    <property type="molecule type" value="Genomic_DNA"/>
</dbReference>
<evidence type="ECO:0000313" key="2">
    <source>
        <dbReference type="Proteomes" id="UP000249165"/>
    </source>
</evidence>
<name>A0A327Y760_9RHOB</name>